<comment type="subunit">
    <text evidence="8">Homodimer.</text>
</comment>
<evidence type="ECO:0000256" key="5">
    <source>
        <dbReference type="ARBA" id="ARBA00022840"/>
    </source>
</evidence>
<dbReference type="InterPro" id="IPR014729">
    <property type="entry name" value="Rossmann-like_a/b/a_fold"/>
</dbReference>
<dbReference type="GO" id="GO:0003952">
    <property type="term" value="F:NAD+ synthase (glutamine-hydrolyzing) activity"/>
    <property type="evidence" value="ECO:0007669"/>
    <property type="project" value="InterPro"/>
</dbReference>
<dbReference type="GO" id="GO:0004359">
    <property type="term" value="F:glutaminase activity"/>
    <property type="evidence" value="ECO:0007669"/>
    <property type="project" value="InterPro"/>
</dbReference>
<feature type="binding site" description="in other chain" evidence="8">
    <location>
        <position position="126"/>
    </location>
    <ligand>
        <name>deamido-NAD(+)</name>
        <dbReference type="ChEBI" id="CHEBI:58437"/>
        <note>ligand shared between two neighboring subunits</note>
    </ligand>
</feature>
<gene>
    <name evidence="8 12" type="primary">nadE</name>
    <name evidence="12" type="ORF">Heshes_05140</name>
    <name evidence="13" type="ORF">SAMN04489725_10158</name>
</gene>
<protein>
    <recommendedName>
        <fullName evidence="8 10">NH(3)-dependent NAD(+) synthetase</fullName>
        <ecNumber evidence="8 10">6.3.1.5</ecNumber>
    </recommendedName>
</protein>
<dbReference type="InterPro" id="IPR022310">
    <property type="entry name" value="NAD/GMP_synthase"/>
</dbReference>
<organism evidence="13 14">
    <name type="scientific">Alicyclobacillus hesperidum</name>
    <dbReference type="NCBI Taxonomy" id="89784"/>
    <lineage>
        <taxon>Bacteria</taxon>
        <taxon>Bacillati</taxon>
        <taxon>Bacillota</taxon>
        <taxon>Bacilli</taxon>
        <taxon>Bacillales</taxon>
        <taxon>Alicyclobacillaceae</taxon>
        <taxon>Alicyclobacillus</taxon>
    </lineage>
</organism>
<dbReference type="GO" id="GO:0005524">
    <property type="term" value="F:ATP binding"/>
    <property type="evidence" value="ECO:0007669"/>
    <property type="project" value="UniProtKB-UniRule"/>
</dbReference>
<comment type="function">
    <text evidence="8">Catalyzes the ATP-dependent amidation of deamido-NAD to form NAD. Uses ammonia as a nitrogen source.</text>
</comment>
<evidence type="ECO:0000313" key="14">
    <source>
        <dbReference type="Proteomes" id="UP000182589"/>
    </source>
</evidence>
<dbReference type="EMBL" id="BSRA01000002">
    <property type="protein sequence ID" value="GLV12830.1"/>
    <property type="molecule type" value="Genomic_DNA"/>
</dbReference>
<keyword evidence="6 8" id="KW-0460">Magnesium</keyword>
<evidence type="ECO:0000256" key="1">
    <source>
        <dbReference type="ARBA" id="ARBA00005859"/>
    </source>
</evidence>
<evidence type="ECO:0000259" key="11">
    <source>
        <dbReference type="Pfam" id="PF02540"/>
    </source>
</evidence>
<dbReference type="PANTHER" id="PTHR23090:SF9">
    <property type="entry name" value="GLUTAMINE-DEPENDENT NAD(+) SYNTHETASE"/>
    <property type="match status" value="1"/>
</dbReference>
<dbReference type="NCBIfam" id="NF010587">
    <property type="entry name" value="PRK13980.1"/>
    <property type="match status" value="1"/>
</dbReference>
<dbReference type="Proteomes" id="UP000182589">
    <property type="component" value="Unassembled WGS sequence"/>
</dbReference>
<dbReference type="SUPFAM" id="SSF52402">
    <property type="entry name" value="Adenine nucleotide alpha hydrolases-like"/>
    <property type="match status" value="1"/>
</dbReference>
<comment type="pathway">
    <text evidence="8">Cofactor biosynthesis; NAD(+) biosynthesis; NAD(+) from deamido-NAD(+) (ammonia route): step 1/1.</text>
</comment>
<keyword evidence="2 8" id="KW-0436">Ligase</keyword>
<reference evidence="14" key="1">
    <citation type="submission" date="2016-10" db="EMBL/GenBank/DDBJ databases">
        <authorList>
            <person name="Varghese N."/>
        </authorList>
    </citation>
    <scope>NUCLEOTIDE SEQUENCE [LARGE SCALE GENOMIC DNA]</scope>
    <source>
        <strain evidence="14">DSM 12489</strain>
    </source>
</reference>
<reference evidence="12" key="3">
    <citation type="submission" date="2023-02" db="EMBL/GenBank/DDBJ databases">
        <title>Proposal of a novel subspecies: Alicyclobacillus hesperidum subspecies aegle.</title>
        <authorList>
            <person name="Goto K."/>
            <person name="Fujii T."/>
            <person name="Yasui K."/>
            <person name="Mochida K."/>
            <person name="Kato-Tanaka Y."/>
            <person name="Morohoshi S."/>
            <person name="An S.Y."/>
            <person name="Kasai H."/>
            <person name="Yokota A."/>
        </authorList>
    </citation>
    <scope>NUCLEOTIDE SEQUENCE</scope>
    <source>
        <strain evidence="12">DSM 12766</strain>
    </source>
</reference>
<feature type="domain" description="NAD/GMP synthase" evidence="11">
    <location>
        <begin position="19"/>
        <end position="261"/>
    </location>
</feature>
<dbReference type="GO" id="GO:0008795">
    <property type="term" value="F:NAD+ synthase activity"/>
    <property type="evidence" value="ECO:0007669"/>
    <property type="project" value="UniProtKB-UniRule"/>
</dbReference>
<dbReference type="Gene3D" id="3.40.50.620">
    <property type="entry name" value="HUPs"/>
    <property type="match status" value="1"/>
</dbReference>
<keyword evidence="5 8" id="KW-0067">ATP-binding</keyword>
<keyword evidence="7 8" id="KW-0520">NAD</keyword>
<sequence length="283" mass="31819">MRPDIEQALRLREELTTSVLEGFLRDEVRKVGFERVVFGLSGGIDSALSAYLATRALGREHVHAVLMPYRSSSPSSLADAMEVVRDLDIPHTVVEITGPVDAYFEQMDKLLGEQASPLRRGNRMARERMVTLYDLSAAMNALVVGTSNKTELLLGYGTQFGDMASALNPIGDLYKCQVRQLSAYVGVPQSILKKAPSADLWADQTDEKELGFTYDDADEILYQWVDLRLTPDEIIERGYDASLVRHIVQRVARNQYKRKPPIIAKLSGRTIGIDFRYLRDWGH</sequence>
<comment type="similarity">
    <text evidence="1 8 9">Belongs to the NAD synthetase family.</text>
</comment>
<evidence type="ECO:0000256" key="3">
    <source>
        <dbReference type="ARBA" id="ARBA00022723"/>
    </source>
</evidence>
<dbReference type="Proteomes" id="UP001157137">
    <property type="component" value="Unassembled WGS sequence"/>
</dbReference>
<feature type="binding site" evidence="8">
    <location>
        <position position="175"/>
    </location>
    <ligand>
        <name>ATP</name>
        <dbReference type="ChEBI" id="CHEBI:30616"/>
    </ligand>
</feature>
<dbReference type="EC" id="6.3.1.5" evidence="8 10"/>
<evidence type="ECO:0000256" key="8">
    <source>
        <dbReference type="HAMAP-Rule" id="MF_00193"/>
    </source>
</evidence>
<dbReference type="GO" id="GO:0046872">
    <property type="term" value="F:metal ion binding"/>
    <property type="evidence" value="ECO:0007669"/>
    <property type="project" value="UniProtKB-KW"/>
</dbReference>
<dbReference type="CDD" id="cd00553">
    <property type="entry name" value="NAD_synthase"/>
    <property type="match status" value="1"/>
</dbReference>
<evidence type="ECO:0000313" key="13">
    <source>
        <dbReference type="EMBL" id="SDW01618.1"/>
    </source>
</evidence>
<feature type="binding site" evidence="8">
    <location>
        <position position="151"/>
    </location>
    <ligand>
        <name>Mg(2+)</name>
        <dbReference type="ChEBI" id="CHEBI:18420"/>
    </ligand>
</feature>
<dbReference type="InterPro" id="IPR022926">
    <property type="entry name" value="NH(3)-dep_NAD(+)_synth"/>
</dbReference>
<evidence type="ECO:0000256" key="4">
    <source>
        <dbReference type="ARBA" id="ARBA00022741"/>
    </source>
</evidence>
<dbReference type="HAMAP" id="MF_00193">
    <property type="entry name" value="NadE_ammonia_dep"/>
    <property type="match status" value="1"/>
</dbReference>
<keyword evidence="4 8" id="KW-0547">Nucleotide-binding</keyword>
<reference evidence="13" key="2">
    <citation type="submission" date="2016-10" db="EMBL/GenBank/DDBJ databases">
        <authorList>
            <person name="de Groot N.N."/>
        </authorList>
    </citation>
    <scope>NUCLEOTIDE SEQUENCE [LARGE SCALE GENOMIC DNA]</scope>
    <source>
        <strain evidence="13">DSM 12489</strain>
    </source>
</reference>
<comment type="caution">
    <text evidence="8">Lacks conserved residue(s) required for the propagation of feature annotation.</text>
</comment>
<dbReference type="InterPro" id="IPR003694">
    <property type="entry name" value="NAD_synthase"/>
</dbReference>
<evidence type="ECO:0000256" key="9">
    <source>
        <dbReference type="RuleBase" id="RU003811"/>
    </source>
</evidence>
<dbReference type="UniPathway" id="UPA00253">
    <property type="reaction ID" value="UER00333"/>
</dbReference>
<dbReference type="GO" id="GO:0009435">
    <property type="term" value="P:NAD+ biosynthetic process"/>
    <property type="evidence" value="ECO:0007669"/>
    <property type="project" value="UniProtKB-UniRule"/>
</dbReference>
<evidence type="ECO:0000256" key="10">
    <source>
        <dbReference type="RuleBase" id="RU003812"/>
    </source>
</evidence>
<evidence type="ECO:0000313" key="12">
    <source>
        <dbReference type="EMBL" id="GLV12830.1"/>
    </source>
</evidence>
<name>A0A1H2Q478_9BACL</name>
<proteinExistence type="inferred from homology"/>
<comment type="catalytic activity">
    <reaction evidence="8 10">
        <text>deamido-NAD(+) + NH4(+) + ATP = AMP + diphosphate + NAD(+) + H(+)</text>
        <dbReference type="Rhea" id="RHEA:21188"/>
        <dbReference type="ChEBI" id="CHEBI:15378"/>
        <dbReference type="ChEBI" id="CHEBI:28938"/>
        <dbReference type="ChEBI" id="CHEBI:30616"/>
        <dbReference type="ChEBI" id="CHEBI:33019"/>
        <dbReference type="ChEBI" id="CHEBI:57540"/>
        <dbReference type="ChEBI" id="CHEBI:58437"/>
        <dbReference type="ChEBI" id="CHEBI:456215"/>
        <dbReference type="EC" id="6.3.1.5"/>
    </reaction>
</comment>
<dbReference type="RefSeq" id="WP_052012242.1">
    <property type="nucleotide sequence ID" value="NZ_BSRA01000002.1"/>
</dbReference>
<keyword evidence="14" id="KW-1185">Reference proteome</keyword>
<evidence type="ECO:0000256" key="2">
    <source>
        <dbReference type="ARBA" id="ARBA00022598"/>
    </source>
</evidence>
<dbReference type="EMBL" id="FNOJ01000001">
    <property type="protein sequence ID" value="SDW01618.1"/>
    <property type="molecule type" value="Genomic_DNA"/>
</dbReference>
<dbReference type="Pfam" id="PF02540">
    <property type="entry name" value="NAD_synthase"/>
    <property type="match status" value="1"/>
</dbReference>
<feature type="binding site" evidence="8">
    <location>
        <position position="197"/>
    </location>
    <ligand>
        <name>ATP</name>
        <dbReference type="ChEBI" id="CHEBI:30616"/>
    </ligand>
</feature>
<dbReference type="NCBIfam" id="TIGR00552">
    <property type="entry name" value="nadE"/>
    <property type="match status" value="1"/>
</dbReference>
<dbReference type="AlphaFoldDB" id="A0A1H2Q478"/>
<dbReference type="FunFam" id="3.40.50.620:FF:000106">
    <property type="entry name" value="Glutamine-dependent NAD(+) synthetase"/>
    <property type="match status" value="1"/>
</dbReference>
<feature type="binding site" evidence="8">
    <location>
        <begin position="39"/>
        <end position="46"/>
    </location>
    <ligand>
        <name>ATP</name>
        <dbReference type="ChEBI" id="CHEBI:30616"/>
    </ligand>
</feature>
<accession>A0A1H2Q478</accession>
<evidence type="ECO:0000256" key="7">
    <source>
        <dbReference type="ARBA" id="ARBA00023027"/>
    </source>
</evidence>
<dbReference type="PANTHER" id="PTHR23090">
    <property type="entry name" value="NH 3 /GLUTAMINE-DEPENDENT NAD + SYNTHETASE"/>
    <property type="match status" value="1"/>
</dbReference>
<dbReference type="GO" id="GO:0005737">
    <property type="term" value="C:cytoplasm"/>
    <property type="evidence" value="ECO:0007669"/>
    <property type="project" value="InterPro"/>
</dbReference>
<dbReference type="STRING" id="89784.SAMN04489725_10158"/>
<keyword evidence="3 8" id="KW-0479">Metal-binding</keyword>
<feature type="binding site" evidence="8">
    <location>
        <position position="146"/>
    </location>
    <ligand>
        <name>ATP</name>
        <dbReference type="ChEBI" id="CHEBI:30616"/>
    </ligand>
</feature>
<evidence type="ECO:0000256" key="6">
    <source>
        <dbReference type="ARBA" id="ARBA00022842"/>
    </source>
</evidence>
<feature type="binding site" evidence="8">
    <location>
        <position position="45"/>
    </location>
    <ligand>
        <name>Mg(2+)</name>
        <dbReference type="ChEBI" id="CHEBI:18420"/>
    </ligand>
</feature>